<dbReference type="SUPFAM" id="SSF50956">
    <property type="entry name" value="Thermostable phytase (3-phytase)"/>
    <property type="match status" value="1"/>
</dbReference>
<protein>
    <recommendedName>
        <fullName evidence="4">Phytase-like domain-containing protein</fullName>
    </recommendedName>
</protein>
<evidence type="ECO:0000256" key="1">
    <source>
        <dbReference type="SAM" id="SignalP"/>
    </source>
</evidence>
<feature type="chain" id="PRO_5045325349" description="Phytase-like domain-containing protein" evidence="1">
    <location>
        <begin position="23"/>
        <end position="374"/>
    </location>
</feature>
<keyword evidence="1" id="KW-0732">Signal</keyword>
<dbReference type="Proteomes" id="UP001520878">
    <property type="component" value="Unassembled WGS sequence"/>
</dbReference>
<name>A0ABS8GBU5_9ALTE</name>
<organism evidence="2 3">
    <name type="scientific">Fluctibacter halophilus</name>
    <dbReference type="NCBI Taxonomy" id="226011"/>
    <lineage>
        <taxon>Bacteria</taxon>
        <taxon>Pseudomonadati</taxon>
        <taxon>Pseudomonadota</taxon>
        <taxon>Gammaproteobacteria</taxon>
        <taxon>Alteromonadales</taxon>
        <taxon>Alteromonadaceae</taxon>
        <taxon>Fluctibacter</taxon>
    </lineage>
</organism>
<proteinExistence type="predicted"/>
<dbReference type="RefSeq" id="WP_229162272.1">
    <property type="nucleotide sequence ID" value="NZ_JAJEWP010000006.1"/>
</dbReference>
<keyword evidence="3" id="KW-1185">Reference proteome</keyword>
<gene>
    <name evidence="2" type="ORF">LJ739_16570</name>
</gene>
<reference evidence="2 3" key="1">
    <citation type="submission" date="2021-10" db="EMBL/GenBank/DDBJ databases">
        <title>Draft genome of Aestuariibacter halophilus JC2043.</title>
        <authorList>
            <person name="Emsley S.A."/>
            <person name="Pfannmuller K.M."/>
            <person name="Ushijima B."/>
            <person name="Saw J.H."/>
            <person name="Videau P."/>
        </authorList>
    </citation>
    <scope>NUCLEOTIDE SEQUENCE [LARGE SCALE GENOMIC DNA]</scope>
    <source>
        <strain evidence="2 3">JC2043</strain>
    </source>
</reference>
<accession>A0ABS8GBU5</accession>
<dbReference type="EMBL" id="JAJEWP010000006">
    <property type="protein sequence ID" value="MCC2617868.1"/>
    <property type="molecule type" value="Genomic_DNA"/>
</dbReference>
<evidence type="ECO:0000313" key="2">
    <source>
        <dbReference type="EMBL" id="MCC2617868.1"/>
    </source>
</evidence>
<comment type="caution">
    <text evidence="2">The sequence shown here is derived from an EMBL/GenBank/DDBJ whole genome shotgun (WGS) entry which is preliminary data.</text>
</comment>
<evidence type="ECO:0008006" key="4">
    <source>
        <dbReference type="Google" id="ProtNLM"/>
    </source>
</evidence>
<evidence type="ECO:0000313" key="3">
    <source>
        <dbReference type="Proteomes" id="UP001520878"/>
    </source>
</evidence>
<sequence>MTRSAVLSFLFFILLPGCSSRAVVTPAPYALQGQWVVEANGQVMLDPQTSGLSHWRGYLLTIADGSADISQQRRWLRLLPGSAAVEAQKWVFDMQPAVETSCFREYLTTEPDYEAIVVDPDDDRVFYLVTEDASRTTPLSGECAERFGDTGSTDYPTLLVRLQVDESRQKVSLTHVRPLYFAPQLAIGDFPNDGIEGLAMGPDRTLYLGLEKDAHGNARILSVPMDPQFWQSSDFIAVQDPGFVLPSFNGGRHPINGLEHFAYQGREYLLAVARNDDELWLVDIQKRQTVQRINLQFMTPPHPEQGCISAQMMDNASLEGVAVVDGRVWLINDPWKVNYLKNVQCEGNRARFERMAPLLFNMPLDPAWFQGTSL</sequence>
<feature type="signal peptide" evidence="1">
    <location>
        <begin position="1"/>
        <end position="22"/>
    </location>
</feature>